<protein>
    <submittedName>
        <fullName evidence="1">Uncharacterized protein</fullName>
    </submittedName>
</protein>
<dbReference type="EMBL" id="CM045765">
    <property type="protein sequence ID" value="KAI8001376.1"/>
    <property type="molecule type" value="Genomic_DNA"/>
</dbReference>
<proteinExistence type="predicted"/>
<evidence type="ECO:0000313" key="1">
    <source>
        <dbReference type="EMBL" id="KAI8001376.1"/>
    </source>
</evidence>
<keyword evidence="2" id="KW-1185">Reference proteome</keyword>
<evidence type="ECO:0000313" key="2">
    <source>
        <dbReference type="Proteomes" id="UP001060215"/>
    </source>
</evidence>
<organism evidence="1 2">
    <name type="scientific">Camellia lanceoleosa</name>
    <dbReference type="NCBI Taxonomy" id="1840588"/>
    <lineage>
        <taxon>Eukaryota</taxon>
        <taxon>Viridiplantae</taxon>
        <taxon>Streptophyta</taxon>
        <taxon>Embryophyta</taxon>
        <taxon>Tracheophyta</taxon>
        <taxon>Spermatophyta</taxon>
        <taxon>Magnoliopsida</taxon>
        <taxon>eudicotyledons</taxon>
        <taxon>Gunneridae</taxon>
        <taxon>Pentapetalae</taxon>
        <taxon>asterids</taxon>
        <taxon>Ericales</taxon>
        <taxon>Theaceae</taxon>
        <taxon>Camellia</taxon>
    </lineage>
</organism>
<accession>A0ACC0GPG8</accession>
<gene>
    <name evidence="1" type="ORF">LOK49_LG09G02434</name>
</gene>
<comment type="caution">
    <text evidence="1">The sequence shown here is derived from an EMBL/GenBank/DDBJ whole genome shotgun (WGS) entry which is preliminary data.</text>
</comment>
<dbReference type="Proteomes" id="UP001060215">
    <property type="component" value="Chromosome 8"/>
</dbReference>
<name>A0ACC0GPG8_9ERIC</name>
<sequence>MPENWDAAQLKHMSKDETVNYFNSMITKMRRNHESKVQELTEVYFGLKREYLKIKEKGFSLPLRKDKDLDILRKKIPEVILKLDGILAENEKIATLSNSVESLGNLNDRLNGLLSENRQLKELLAYKRKEVKCLSSQVSDASDRMLHHASIEANLLKSISNLKSDAKDAEIEALVSVEVYKCVLRDVTAQINCDTEELALQSIAMQEVYEIIYREASQDAKATSKCEIGDSDIESLVMQGLCGVFFKEAIKDAQSQINDLNRKYLHQNEILVSLELKALKNEEESRLMIEEKDGLKEEVLSLEASLKEKDKLALELSAALDEERVRSELASQESNNLKDQAILLQTLVSERSKELDLTKGELEEVLEQIDVDEAEMNKLNQKLELKTNELREADEQRNWLMAVIQGERVRFELASQENNNLKDQASLLQTLVDERSKELDLTKGELEEVLEQIDVGKAEMNKLNQKLELKTNELREADEHRIWLMAVVQEMQNAILLLGAKENEQSKQMQAVIVLVHGLSKAFSDFERRAAEGIKKNNLRLQESSSQLSSLIQKTNKLKRTEVLYKKKCADLQLAESETNHQQNGAYYTNLMNDGADYEFVDEPLHQGDQASPISPQIETTEKSQRGRNFTTEEDSMIISAWLNISLDPVQGNEQQSKAYWLRVWEYFHQFKTFSSSHSQTSLMNRWSAIQLATNRFNGCFAQIQRLNQSGKTEKEKIDDAKKLYKELYKSSFLCEHCWHELRDQPKWREEYNMKKQKTKKVATPGVCSPCTLGTINLEDNDASHNDNVDLERPPGRKTENERLNKRKNKDRGNEGGSPILILLKDLKEDRKKMNDKKIEMYERSYLQEQEKIDNEKKRTQTEQEKVDNEKEKMRMEQLKEEERIMSIDTSSLPPLQAKHVHCRQMEILQKKI</sequence>
<reference evidence="1 2" key="1">
    <citation type="journal article" date="2022" name="Plant J.">
        <title>Chromosome-level genome of Camellia lanceoleosa provides a valuable resource for understanding genome evolution and self-incompatibility.</title>
        <authorList>
            <person name="Gong W."/>
            <person name="Xiao S."/>
            <person name="Wang L."/>
            <person name="Liao Z."/>
            <person name="Chang Y."/>
            <person name="Mo W."/>
            <person name="Hu G."/>
            <person name="Li W."/>
            <person name="Zhao G."/>
            <person name="Zhu H."/>
            <person name="Hu X."/>
            <person name="Ji K."/>
            <person name="Xiang X."/>
            <person name="Song Q."/>
            <person name="Yuan D."/>
            <person name="Jin S."/>
            <person name="Zhang L."/>
        </authorList>
    </citation>
    <scope>NUCLEOTIDE SEQUENCE [LARGE SCALE GENOMIC DNA]</scope>
    <source>
        <strain evidence="1">SQ_2022a</strain>
    </source>
</reference>